<comment type="caution">
    <text evidence="2">The sequence shown here is derived from an EMBL/GenBank/DDBJ whole genome shotgun (WGS) entry which is preliminary data.</text>
</comment>
<organism evidence="2 3">
    <name type="scientific">Seohaeicola nanhaiensis</name>
    <dbReference type="NCBI Taxonomy" id="1387282"/>
    <lineage>
        <taxon>Bacteria</taxon>
        <taxon>Pseudomonadati</taxon>
        <taxon>Pseudomonadota</taxon>
        <taxon>Alphaproteobacteria</taxon>
        <taxon>Rhodobacterales</taxon>
        <taxon>Roseobacteraceae</taxon>
        <taxon>Seohaeicola</taxon>
    </lineage>
</organism>
<dbReference type="RefSeq" id="WP_380717900.1">
    <property type="nucleotide sequence ID" value="NZ_JBHSGI010000012.1"/>
</dbReference>
<dbReference type="Proteomes" id="UP001595973">
    <property type="component" value="Unassembled WGS sequence"/>
</dbReference>
<dbReference type="SMART" id="SM00470">
    <property type="entry name" value="ParB"/>
    <property type="match status" value="1"/>
</dbReference>
<feature type="domain" description="ParB-like N-terminal" evidence="1">
    <location>
        <begin position="1"/>
        <end position="81"/>
    </location>
</feature>
<dbReference type="SUPFAM" id="SSF110849">
    <property type="entry name" value="ParB/Sulfiredoxin"/>
    <property type="match status" value="1"/>
</dbReference>
<keyword evidence="3" id="KW-1185">Reference proteome</keyword>
<dbReference type="EMBL" id="JBHSGI010000012">
    <property type="protein sequence ID" value="MFC4669432.1"/>
    <property type="molecule type" value="Genomic_DNA"/>
</dbReference>
<accession>A0ABV9KGY8</accession>
<proteinExistence type="predicted"/>
<dbReference type="Pfam" id="PF02195">
    <property type="entry name" value="ParB_N"/>
    <property type="match status" value="1"/>
</dbReference>
<dbReference type="CDD" id="cd16403">
    <property type="entry name" value="ParB_N_like_MT"/>
    <property type="match status" value="1"/>
</dbReference>
<dbReference type="InterPro" id="IPR003115">
    <property type="entry name" value="ParB_N"/>
</dbReference>
<evidence type="ECO:0000313" key="2">
    <source>
        <dbReference type="EMBL" id="MFC4669432.1"/>
    </source>
</evidence>
<name>A0ABV9KGY8_9RHOB</name>
<dbReference type="Gene3D" id="3.90.1530.10">
    <property type="entry name" value="Conserved hypothetical protein from pyrococcus furiosus pfu- 392566-001, ParB domain"/>
    <property type="match status" value="1"/>
</dbReference>
<sequence>MLIPYANNARTHSETQVAQIPGSIREFGFNNPVLVDGENGIIAGHGRVLAARKLGLAEVPVIELRHLSEAQKRAYILADNRLAEAAGWDRDLLALELGDLTD</sequence>
<feature type="non-terminal residue" evidence="2">
    <location>
        <position position="102"/>
    </location>
</feature>
<evidence type="ECO:0000259" key="1">
    <source>
        <dbReference type="SMART" id="SM00470"/>
    </source>
</evidence>
<gene>
    <name evidence="2" type="ORF">ACFO5X_12790</name>
</gene>
<dbReference type="InterPro" id="IPR036086">
    <property type="entry name" value="ParB/Sulfiredoxin_sf"/>
</dbReference>
<evidence type="ECO:0000313" key="3">
    <source>
        <dbReference type="Proteomes" id="UP001595973"/>
    </source>
</evidence>
<protein>
    <submittedName>
        <fullName evidence="2">ParB/Srx family N-terminal domain-containing protein</fullName>
    </submittedName>
</protein>
<reference evidence="3" key="1">
    <citation type="journal article" date="2019" name="Int. J. Syst. Evol. Microbiol.">
        <title>The Global Catalogue of Microorganisms (GCM) 10K type strain sequencing project: providing services to taxonomists for standard genome sequencing and annotation.</title>
        <authorList>
            <consortium name="The Broad Institute Genomics Platform"/>
            <consortium name="The Broad Institute Genome Sequencing Center for Infectious Disease"/>
            <person name="Wu L."/>
            <person name="Ma J."/>
        </authorList>
    </citation>
    <scope>NUCLEOTIDE SEQUENCE [LARGE SCALE GENOMIC DNA]</scope>
    <source>
        <strain evidence="3">CGMCC 4.7283</strain>
    </source>
</reference>